<comment type="caution">
    <text evidence="2">The sequence shown here is derived from an EMBL/GenBank/DDBJ whole genome shotgun (WGS) entry which is preliminary data.</text>
</comment>
<evidence type="ECO:0000313" key="3">
    <source>
        <dbReference type="Proteomes" id="UP000318331"/>
    </source>
</evidence>
<dbReference type="Proteomes" id="UP000318331">
    <property type="component" value="Unassembled WGS sequence"/>
</dbReference>
<keyword evidence="3" id="KW-1185">Reference proteome</keyword>
<accession>A0A543I4Z5</accession>
<proteinExistence type="predicted"/>
<keyword evidence="2" id="KW-0456">Lyase</keyword>
<dbReference type="OrthoDB" id="4595319at2"/>
<dbReference type="InterPro" id="IPR011050">
    <property type="entry name" value="Pectin_lyase_fold/virulence"/>
</dbReference>
<dbReference type="InterPro" id="IPR024535">
    <property type="entry name" value="RHGA/B-epi-like_pectate_lyase"/>
</dbReference>
<protein>
    <submittedName>
        <fullName evidence="2">Pectate lyase-like protein</fullName>
    </submittedName>
</protein>
<name>A0A543I4Z5_9MICO</name>
<evidence type="ECO:0000313" key="2">
    <source>
        <dbReference type="EMBL" id="TQM65673.1"/>
    </source>
</evidence>
<gene>
    <name evidence="2" type="ORF">FB466_0482</name>
</gene>
<dbReference type="AlphaFoldDB" id="A0A543I4Z5"/>
<dbReference type="GO" id="GO:0016829">
    <property type="term" value="F:lyase activity"/>
    <property type="evidence" value="ECO:0007669"/>
    <property type="project" value="UniProtKB-KW"/>
</dbReference>
<reference evidence="2 3" key="1">
    <citation type="submission" date="2019-06" db="EMBL/GenBank/DDBJ databases">
        <title>Sequencing the genomes of 1000 actinobacteria strains.</title>
        <authorList>
            <person name="Klenk H.-P."/>
        </authorList>
    </citation>
    <scope>NUCLEOTIDE SEQUENCE [LARGE SCALE GENOMIC DNA]</scope>
    <source>
        <strain evidence="2 3">DSM 18031</strain>
    </source>
</reference>
<dbReference type="SUPFAM" id="SSF51126">
    <property type="entry name" value="Pectin lyase-like"/>
    <property type="match status" value="1"/>
</dbReference>
<dbReference type="EMBL" id="VFPN01000001">
    <property type="protein sequence ID" value="TQM65673.1"/>
    <property type="molecule type" value="Genomic_DNA"/>
</dbReference>
<sequence>MTTNLATNPRFVTLTLGGTVPVGVAADCQFSADNSQVLNAFQLSSTPLPDAGRALRIDVLVTQRVPAAGSTAPLDQGFIGLTTFTGVTGNTYTLSFWARGGPVIGEQTEFTIAPEINGNLPGTLYTLNNTWKKIILTYPAWQGPAELTTGFIVHSAKKGNWIEVKEVCLVAGTYTGDYLDGDLPTATWDGVPHASTSTSIRAAAPVRNVCDYGATGDNTSDDTAAIQAAFDDLTIGTTAQPATVYFPAGTYRITSQLVWDPYRVHLLGENATILCDLKIANRDSRDRADPDTYAVRVTSSAPFVRGNSPTSTRTATSSGIAFVTTDVASGVMKTCNGLYIEGYEGHDGWEGTGYYAETSDSSGKLISGGRRKNAHLTLSNMVFRGFGTAVLFGSFTDMLGFRDCVFSVNDTAAFMPANRWKTTDPDTAALATKRFDDRGERIYFDGCDFSASTSGDYTINLEANQTVRFFNCSFDWITQLLTVGEHGFVDFLGCHFETPADEFARSTSNNFTLTNSSATASHPYIKLAARTQVSISESYFLMNYSPTNPVSETKEYLAQGNAWAALSITDSYFWMPNVTAFTGGGVRVNITNPTFEILSDTVPMLGLDGKNNRLYEGVFTTDAWESSSGTIWKNGAKDANNHTAKDGIICAFDKDGNSTLSVTAPVTAPTAVTGLVVDLCWDDAARSGTDGSNSNITVKELRVEYLDRGGRVLGRFDNAFVAGLNEWQTFTPVTLKRRAWSQLKLVHYAASTAWNTSLPANWDTHLVEKVRFVITTTGGVTGDWVLLSNAYVNSYG</sequence>
<evidence type="ECO:0000259" key="1">
    <source>
        <dbReference type="Pfam" id="PF12708"/>
    </source>
</evidence>
<feature type="domain" description="Rhamnogalacturonase A/B/Epimerase-like pectate lyase" evidence="1">
    <location>
        <begin position="206"/>
        <end position="271"/>
    </location>
</feature>
<organism evidence="2 3">
    <name type="scientific">Klugiella xanthotipulae</name>
    <dbReference type="NCBI Taxonomy" id="244735"/>
    <lineage>
        <taxon>Bacteria</taxon>
        <taxon>Bacillati</taxon>
        <taxon>Actinomycetota</taxon>
        <taxon>Actinomycetes</taxon>
        <taxon>Micrococcales</taxon>
        <taxon>Microbacteriaceae</taxon>
        <taxon>Klugiella</taxon>
    </lineage>
</organism>
<dbReference type="InterPro" id="IPR012334">
    <property type="entry name" value="Pectin_lyas_fold"/>
</dbReference>
<dbReference type="Gene3D" id="2.160.20.10">
    <property type="entry name" value="Single-stranded right-handed beta-helix, Pectin lyase-like"/>
    <property type="match status" value="1"/>
</dbReference>
<dbReference type="RefSeq" id="WP_141915525.1">
    <property type="nucleotide sequence ID" value="NZ_BAAAYS010000001.1"/>
</dbReference>
<dbReference type="Pfam" id="PF12708">
    <property type="entry name" value="Pect-lyase_RHGA_epim"/>
    <property type="match status" value="1"/>
</dbReference>